<comment type="caution">
    <text evidence="8">The sequence shown here is derived from an EMBL/GenBank/DDBJ whole genome shotgun (WGS) entry which is preliminary data.</text>
</comment>
<evidence type="ECO:0000259" key="7">
    <source>
        <dbReference type="Pfam" id="PF13861"/>
    </source>
</evidence>
<reference evidence="8 9" key="1">
    <citation type="journal article" date="2011" name="Front. Microbiol.">
        <title>Genomic signatures of strain selection and enhancement in Bacillus atrophaeus var. globigii, a historical biowarfare simulant.</title>
        <authorList>
            <person name="Gibbons H.S."/>
            <person name="Broomall S.M."/>
            <person name="McNew L.A."/>
            <person name="Daligault H."/>
            <person name="Chapman C."/>
            <person name="Bruce D."/>
            <person name="Karavis M."/>
            <person name="Krepps M."/>
            <person name="McGregor P.A."/>
            <person name="Hong C."/>
            <person name="Park K.H."/>
            <person name="Akmal A."/>
            <person name="Feldman A."/>
            <person name="Lin J.S."/>
            <person name="Chang W.E."/>
            <person name="Higgs B.W."/>
            <person name="Demirev P."/>
            <person name="Lindquist J."/>
            <person name="Liem A."/>
            <person name="Fochler E."/>
            <person name="Read T.D."/>
            <person name="Tapia R."/>
            <person name="Johnson S."/>
            <person name="Bishop-Lilly K.A."/>
            <person name="Detter C."/>
            <person name="Han C."/>
            <person name="Sozhamannan S."/>
            <person name="Rosenzweig C.N."/>
            <person name="Skowronski E.W."/>
        </authorList>
    </citation>
    <scope>NUCLEOTIDE SEQUENCE [LARGE SCALE GENOMIC DNA]</scope>
    <source>
        <strain evidence="8 9">AK5</strain>
    </source>
</reference>
<evidence type="ECO:0000256" key="4">
    <source>
        <dbReference type="ARBA" id="ARBA00024746"/>
    </source>
</evidence>
<evidence type="ECO:0000256" key="2">
    <source>
        <dbReference type="ARBA" id="ARBA00016013"/>
    </source>
</evidence>
<evidence type="ECO:0000313" key="8">
    <source>
        <dbReference type="EMBL" id="RUO19259.1"/>
    </source>
</evidence>
<keyword evidence="8" id="KW-0966">Cell projection</keyword>
<proteinExistence type="inferred from homology"/>
<dbReference type="Pfam" id="PF13860">
    <property type="entry name" value="FlgD_ig"/>
    <property type="match status" value="1"/>
</dbReference>
<organism evidence="8 9">
    <name type="scientific">Aliidiomarina haloalkalitolerans</name>
    <dbReference type="NCBI Taxonomy" id="859059"/>
    <lineage>
        <taxon>Bacteria</taxon>
        <taxon>Pseudomonadati</taxon>
        <taxon>Pseudomonadota</taxon>
        <taxon>Gammaproteobacteria</taxon>
        <taxon>Alteromonadales</taxon>
        <taxon>Idiomarinaceae</taxon>
        <taxon>Aliidiomarina</taxon>
    </lineage>
</organism>
<dbReference type="GO" id="GO:0044781">
    <property type="term" value="P:bacterial-type flagellum organization"/>
    <property type="evidence" value="ECO:0007669"/>
    <property type="project" value="UniProtKB-UniRule"/>
</dbReference>
<sequence>MNQIDTSVLQNVNGQQTRRSSEADDLHKNFMTLLTTQLRNQDPLNPMENAEMTSQLAQINTVSGIEKLNDTMDVINRQIESDRFMQASSLIGKAVLVPGDKLLMGDEGNPTPIAFDLAEPASEVKVRILDLNGNVVREFNAGATGSGLQTIGWDGKLSDGTRAPAGAYRFAVTATNDGRAINYESLNYAEVMAVSKGHPDGLRLDLGGIFEPVRLQDIRQVV</sequence>
<feature type="domain" description="FlgD Tudor-like" evidence="7">
    <location>
        <begin position="85"/>
        <end position="219"/>
    </location>
</feature>
<evidence type="ECO:0000256" key="3">
    <source>
        <dbReference type="ARBA" id="ARBA00022795"/>
    </source>
</evidence>
<evidence type="ECO:0000256" key="1">
    <source>
        <dbReference type="ARBA" id="ARBA00010577"/>
    </source>
</evidence>
<keyword evidence="9" id="KW-1185">Reference proteome</keyword>
<dbReference type="Pfam" id="PF03963">
    <property type="entry name" value="FlgD"/>
    <property type="match status" value="1"/>
</dbReference>
<dbReference type="EMBL" id="PIPI01000006">
    <property type="protein sequence ID" value="RUO19259.1"/>
    <property type="molecule type" value="Genomic_DNA"/>
</dbReference>
<evidence type="ECO:0000313" key="9">
    <source>
        <dbReference type="Proteomes" id="UP000288212"/>
    </source>
</evidence>
<dbReference type="Proteomes" id="UP000288212">
    <property type="component" value="Unassembled WGS sequence"/>
</dbReference>
<accession>A0A432VSC2</accession>
<dbReference type="Gene3D" id="2.60.40.4070">
    <property type="match status" value="1"/>
</dbReference>
<dbReference type="InterPro" id="IPR025963">
    <property type="entry name" value="FLgD_Tudor"/>
</dbReference>
<comment type="similarity">
    <text evidence="1 5">Belongs to the FlgD family.</text>
</comment>
<comment type="function">
    <text evidence="4 5">Required for flagellar hook formation. May act as a scaffolding protein.</text>
</comment>
<keyword evidence="3 5" id="KW-1005">Bacterial flagellum biogenesis</keyword>
<dbReference type="InterPro" id="IPR005648">
    <property type="entry name" value="FlgD"/>
</dbReference>
<dbReference type="OrthoDB" id="9785233at2"/>
<name>A0A432VSC2_9GAMM</name>
<keyword evidence="8" id="KW-0282">Flagellum</keyword>
<feature type="domain" description="FlgD/Vpr Ig-like" evidence="6">
    <location>
        <begin position="105"/>
        <end position="177"/>
    </location>
</feature>
<dbReference type="AlphaFoldDB" id="A0A432VSC2"/>
<gene>
    <name evidence="8" type="primary">flgD</name>
    <name evidence="8" type="ORF">CWE06_09300</name>
</gene>
<protein>
    <recommendedName>
        <fullName evidence="2 5">Basal-body rod modification protein FlgD</fullName>
    </recommendedName>
</protein>
<evidence type="ECO:0000256" key="5">
    <source>
        <dbReference type="RuleBase" id="RU362076"/>
    </source>
</evidence>
<evidence type="ECO:0000259" key="6">
    <source>
        <dbReference type="Pfam" id="PF13860"/>
    </source>
</evidence>
<dbReference type="Gene3D" id="2.30.30.910">
    <property type="match status" value="1"/>
</dbReference>
<keyword evidence="8" id="KW-0969">Cilium</keyword>
<dbReference type="Pfam" id="PF13861">
    <property type="entry name" value="FLgD_tudor"/>
    <property type="match status" value="1"/>
</dbReference>
<dbReference type="InterPro" id="IPR025965">
    <property type="entry name" value="FlgD/Vpr_Ig-like"/>
</dbReference>